<dbReference type="InterPro" id="IPR013039">
    <property type="entry name" value="DUF1588"/>
</dbReference>
<keyword evidence="1" id="KW-0812">Transmembrane</keyword>
<evidence type="ECO:0008006" key="7">
    <source>
        <dbReference type="Google" id="ProtNLM"/>
    </source>
</evidence>
<protein>
    <recommendedName>
        <fullName evidence="7">DUF1592 domain-containing protein</fullName>
    </recommendedName>
</protein>
<dbReference type="InterPro" id="IPR013043">
    <property type="entry name" value="DUF1595"/>
</dbReference>
<feature type="transmembrane region" description="Helical" evidence="1">
    <location>
        <begin position="25"/>
        <end position="43"/>
    </location>
</feature>
<reference evidence="6" key="1">
    <citation type="submission" date="2018-05" db="EMBL/GenBank/DDBJ databases">
        <authorList>
            <person name="Lanie J.A."/>
            <person name="Ng W.-L."/>
            <person name="Kazmierczak K.M."/>
            <person name="Andrzejewski T.M."/>
            <person name="Davidsen T.M."/>
            <person name="Wayne K.J."/>
            <person name="Tettelin H."/>
            <person name="Glass J.I."/>
            <person name="Rusch D."/>
            <person name="Podicherti R."/>
            <person name="Tsui H.-C.T."/>
            <person name="Winkler M.E."/>
        </authorList>
    </citation>
    <scope>NUCLEOTIDE SEQUENCE</scope>
</reference>
<feature type="non-terminal residue" evidence="6">
    <location>
        <position position="1"/>
    </location>
</feature>
<evidence type="ECO:0000256" key="1">
    <source>
        <dbReference type="SAM" id="Phobius"/>
    </source>
</evidence>
<proteinExistence type="predicted"/>
<dbReference type="Pfam" id="PF07637">
    <property type="entry name" value="PSD5"/>
    <property type="match status" value="1"/>
</dbReference>
<name>A0A381QBF2_9ZZZZ</name>
<feature type="domain" description="DUF1592" evidence="4">
    <location>
        <begin position="225"/>
        <end position="352"/>
    </location>
</feature>
<evidence type="ECO:0000259" key="2">
    <source>
        <dbReference type="Pfam" id="PF07624"/>
    </source>
</evidence>
<sequence>VKHDDNPYPTGAVLPLKAMPFSAAILRYLTFVPAMIAMMLLLSCSSDTMEPENSASPLRVRLITGQQYSNAITQIFGADIGDSVFAPLPPLTRTDGLLASGAAFVGVTSDQIQQIQQAAEFVAAKVVDEYHRDYLISCKPISVTQADADCAGEFIKDTGRLIYRHPLNENKISELITVANNAAEKTGDFYAGLAIALESMLISPEVIFIVDSAEPDPDNPGGQRLDTWSLASRLSYFLWNSAPDSELLMAAENGELHTQKGLERTVERMLQSSRLEDGIRAFFDDMMAFDEFASLAKDPVVYPMVTGATLADAREQTLLTVFDHVITRNQDYRDLFITRKSFMSPNLAVLYGAPANNGWTPYEFSPESGRSGLLTQVSFLASHSHPVRSSPTNRGKALRELFLCQKVPPAPPNVDFSLLEDAGDMGTMRERLIIHSTNPSCAGCHLLTDPIGLALEHFDGAGRYRETENGALIDTSGELDGTEFEGIAGLTLAMYNHPKLPYCLVNRLYAYATGGPVTLRYDRDILAHFVEQFAQHGYKVPDLLKNIALSRAFLRVRPEPKTAMNENDTLTSKVGLN</sequence>
<keyword evidence="1" id="KW-0472">Membrane</keyword>
<feature type="domain" description="DUF1585" evidence="2">
    <location>
        <begin position="480"/>
        <end position="553"/>
    </location>
</feature>
<feature type="domain" description="DUF1588" evidence="3">
    <location>
        <begin position="370"/>
        <end position="468"/>
    </location>
</feature>
<evidence type="ECO:0000259" key="4">
    <source>
        <dbReference type="Pfam" id="PF07631"/>
    </source>
</evidence>
<evidence type="ECO:0000259" key="3">
    <source>
        <dbReference type="Pfam" id="PF07627"/>
    </source>
</evidence>
<gene>
    <name evidence="6" type="ORF">METZ01_LOCUS29194</name>
</gene>
<dbReference type="InterPro" id="IPR013042">
    <property type="entry name" value="DUF1592"/>
</dbReference>
<dbReference type="EMBL" id="UINC01001274">
    <property type="protein sequence ID" value="SUZ76340.1"/>
    <property type="molecule type" value="Genomic_DNA"/>
</dbReference>
<dbReference type="InterPro" id="IPR011478">
    <property type="entry name" value="DUF1585"/>
</dbReference>
<dbReference type="Pfam" id="PF07624">
    <property type="entry name" value="PSD2"/>
    <property type="match status" value="1"/>
</dbReference>
<feature type="domain" description="DUF1595" evidence="5">
    <location>
        <begin position="150"/>
        <end position="210"/>
    </location>
</feature>
<dbReference type="Pfam" id="PF07631">
    <property type="entry name" value="PSD4"/>
    <property type="match status" value="1"/>
</dbReference>
<dbReference type="Pfam" id="PF07627">
    <property type="entry name" value="PSCyt3"/>
    <property type="match status" value="1"/>
</dbReference>
<accession>A0A381QBF2</accession>
<organism evidence="6">
    <name type="scientific">marine metagenome</name>
    <dbReference type="NCBI Taxonomy" id="408172"/>
    <lineage>
        <taxon>unclassified sequences</taxon>
        <taxon>metagenomes</taxon>
        <taxon>ecological metagenomes</taxon>
    </lineage>
</organism>
<evidence type="ECO:0000259" key="5">
    <source>
        <dbReference type="Pfam" id="PF07637"/>
    </source>
</evidence>
<keyword evidence="1" id="KW-1133">Transmembrane helix</keyword>
<evidence type="ECO:0000313" key="6">
    <source>
        <dbReference type="EMBL" id="SUZ76340.1"/>
    </source>
</evidence>
<dbReference type="AlphaFoldDB" id="A0A381QBF2"/>